<name>A0A1M5XL15_9BACT</name>
<gene>
    <name evidence="3" type="ORF">SAMN02745124_03154</name>
</gene>
<protein>
    <submittedName>
        <fullName evidence="3">Predicted membrane protein</fullName>
    </submittedName>
</protein>
<keyword evidence="2" id="KW-1133">Transmembrane helix</keyword>
<feature type="transmembrane region" description="Helical" evidence="2">
    <location>
        <begin position="240"/>
        <end position="262"/>
    </location>
</feature>
<feature type="transmembrane region" description="Helical" evidence="2">
    <location>
        <begin position="445"/>
        <end position="465"/>
    </location>
</feature>
<evidence type="ECO:0000313" key="4">
    <source>
        <dbReference type="Proteomes" id="UP000184139"/>
    </source>
</evidence>
<feature type="transmembrane region" description="Helical" evidence="2">
    <location>
        <begin position="477"/>
        <end position="496"/>
    </location>
</feature>
<evidence type="ECO:0000313" key="3">
    <source>
        <dbReference type="EMBL" id="SHI00520.1"/>
    </source>
</evidence>
<keyword evidence="4" id="KW-1185">Reference proteome</keyword>
<feature type="transmembrane region" description="Helical" evidence="2">
    <location>
        <begin position="502"/>
        <end position="524"/>
    </location>
</feature>
<evidence type="ECO:0000256" key="2">
    <source>
        <dbReference type="SAM" id="Phobius"/>
    </source>
</evidence>
<dbReference type="STRING" id="1121409.SAMN02745124_03154"/>
<feature type="transmembrane region" description="Helical" evidence="2">
    <location>
        <begin position="419"/>
        <end position="439"/>
    </location>
</feature>
<feature type="compositionally biased region" description="Gly residues" evidence="1">
    <location>
        <begin position="633"/>
        <end position="650"/>
    </location>
</feature>
<feature type="region of interest" description="Disordered" evidence="1">
    <location>
        <begin position="627"/>
        <end position="650"/>
    </location>
</feature>
<dbReference type="RefSeq" id="WP_073377518.1">
    <property type="nucleotide sequence ID" value="NZ_FQXS01000021.1"/>
</dbReference>
<evidence type="ECO:0000256" key="1">
    <source>
        <dbReference type="SAM" id="MobiDB-lite"/>
    </source>
</evidence>
<keyword evidence="2" id="KW-0812">Transmembrane</keyword>
<dbReference type="Proteomes" id="UP000184139">
    <property type="component" value="Unassembled WGS sequence"/>
</dbReference>
<dbReference type="OrthoDB" id="5507254at2"/>
<dbReference type="EMBL" id="FQXS01000021">
    <property type="protein sequence ID" value="SHI00520.1"/>
    <property type="molecule type" value="Genomic_DNA"/>
</dbReference>
<organism evidence="3 4">
    <name type="scientific">Desulfofustis glycolicus DSM 9705</name>
    <dbReference type="NCBI Taxonomy" id="1121409"/>
    <lineage>
        <taxon>Bacteria</taxon>
        <taxon>Pseudomonadati</taxon>
        <taxon>Thermodesulfobacteriota</taxon>
        <taxon>Desulfobulbia</taxon>
        <taxon>Desulfobulbales</taxon>
        <taxon>Desulfocapsaceae</taxon>
        <taxon>Desulfofustis</taxon>
    </lineage>
</organism>
<sequence>MARCHNGNERLCRLLAGILLAAGLILTSLPVAGVDGSLFWQDLTVRARLDNDGRLHVRETHTMVFTGDWNGGERIFAVRPGQSLQLNGLYRLDATGTLVPLKKGSLDRVNHYNWQGDRRLRWRSRLPDDPPFNGQRLTYLIDYTLSGVIMAAGDRRFLLNHDYAFSDRSGRIVTFSLELNADDGWEQEGLPLVMNRRDLAPGQSVIVRTELRYRTGTPAAAFRPATSSRPDADTAAPAPAWLRFGSTLFLLLLLAGATRSFLRHESARDRFTPLPDQTKIDQAWLERHVFHLLPETVGAAWDKSTATAEVAAILARLVLANKLSSRLEPVRLPLIGWRIPGQNTLHLTLLQPRSTLHGYERTLIDSLFINGDKTDSRQIRAHYRQQGQAFKPVETIRDRLEQRVKRLTQSGKEQSGYRWLLPLAAMLSALLLLLVNGIIHRNELGTTVIGTVAGVGTLIIGLAAATTYRNRSDRLPWRALLLIATLLLPPAAYLLLGRQPISSLLTVALALLYGGLIDMVLLMARNRDSHDGIELCRNLAAARLFFQRQLRTTAPALRDEWFPYLVAFGLAPEVDRWVRSFSATAPSTVSAADNAASAATGFSGGGGRFGGAGASGSWAAAATALGSASSSSSGGGSGGGSSGGGGGGGW</sequence>
<dbReference type="AlphaFoldDB" id="A0A1M5XL15"/>
<reference evidence="3 4" key="1">
    <citation type="submission" date="2016-11" db="EMBL/GenBank/DDBJ databases">
        <authorList>
            <person name="Jaros S."/>
            <person name="Januszkiewicz K."/>
            <person name="Wedrychowicz H."/>
        </authorList>
    </citation>
    <scope>NUCLEOTIDE SEQUENCE [LARGE SCALE GENOMIC DNA]</scope>
    <source>
        <strain evidence="3 4">DSM 9705</strain>
    </source>
</reference>
<keyword evidence="2" id="KW-0472">Membrane</keyword>
<proteinExistence type="predicted"/>
<accession>A0A1M5XL15</accession>